<dbReference type="Gene3D" id="3.30.40.10">
    <property type="entry name" value="Zinc/RING finger domain, C3HC4 (zinc finger)"/>
    <property type="match status" value="1"/>
</dbReference>
<keyword evidence="4" id="KW-1185">Reference proteome</keyword>
<dbReference type="EMBL" id="JALLPB020000678">
    <property type="protein sequence ID" value="KAL3807062.1"/>
    <property type="molecule type" value="Genomic_DNA"/>
</dbReference>
<sequence length="570" mass="64310">MILICCDFCSNAYHPRCLGSKADSLPDPWHCPRCRARYANSGKDRKVKSVQADDSDRTATTVPDRPVLRQKSMRSNLSEVEPKVNMPVDVLDDEFIWNLARIVCVSSEGSKCNVTVQYEGWGPEWDIVLPYPNERLARVFTYTRQVRCFAVLLGSNKIEIDDKVNIPEHKFLKKADNLTDVWPCKVSFRMPHNNRQSACNALRKEHKVYVQPYMTYALPKSVQNNMTYGGQWVETSRLLPWKDFDASNPINIFKRVHIIQEVKSTGGLPAGGEPSLSSSQSIKSYKFAKDFCVAYQTALSDWIQGYLPPQALSEGVLLNDEYRIFPNDVEAYPIDVCRYSGSLAPRKMELRDPIQNGVTNHGANPPLCPDATEIAFASIPSLPSPIPIIHKASSNPCIRYLEASNRWAGVLHVAGNDLFLGSYASQCEAERAVRLALAQLRKETCQGGVAGVEINRIDAGGIEFENTMRHLTPFPDCDSLFVPNAAHTADLFNTTAESVVSAFEKTQQPMNSERKPSSEPTFHLQDWIRQHYRHVWHVKQLTFPSGGRKCDMNIRSMRRKQTNPMRSLVK</sequence>
<protein>
    <recommendedName>
        <fullName evidence="1">Rubredoxin-like domain-containing protein</fullName>
    </recommendedName>
</protein>
<dbReference type="SUPFAM" id="SSF57903">
    <property type="entry name" value="FYVE/PHD zinc finger"/>
    <property type="match status" value="1"/>
</dbReference>
<evidence type="ECO:0000259" key="1">
    <source>
        <dbReference type="PROSITE" id="PS50903"/>
    </source>
</evidence>
<dbReference type="EMBL" id="JALLPB020000222">
    <property type="protein sequence ID" value="KAL3812012.1"/>
    <property type="molecule type" value="Genomic_DNA"/>
</dbReference>
<dbReference type="InterPro" id="IPR013083">
    <property type="entry name" value="Znf_RING/FYVE/PHD"/>
</dbReference>
<dbReference type="AlphaFoldDB" id="A0ABD3RG21"/>
<gene>
    <name evidence="3" type="ORF">ACHAXA_001319</name>
    <name evidence="2" type="ORF">ACHAXA_008008</name>
</gene>
<organism evidence="3 4">
    <name type="scientific">Cyclostephanos tholiformis</name>
    <dbReference type="NCBI Taxonomy" id="382380"/>
    <lineage>
        <taxon>Eukaryota</taxon>
        <taxon>Sar</taxon>
        <taxon>Stramenopiles</taxon>
        <taxon>Ochrophyta</taxon>
        <taxon>Bacillariophyta</taxon>
        <taxon>Coscinodiscophyceae</taxon>
        <taxon>Thalassiosirophycidae</taxon>
        <taxon>Stephanodiscales</taxon>
        <taxon>Stephanodiscaceae</taxon>
        <taxon>Cyclostephanos</taxon>
    </lineage>
</organism>
<evidence type="ECO:0000313" key="3">
    <source>
        <dbReference type="EMBL" id="KAL3812012.1"/>
    </source>
</evidence>
<dbReference type="Gene3D" id="2.30.30.140">
    <property type="match status" value="1"/>
</dbReference>
<dbReference type="Proteomes" id="UP001530377">
    <property type="component" value="Unassembled WGS sequence"/>
</dbReference>
<reference evidence="3 4" key="1">
    <citation type="submission" date="2024-10" db="EMBL/GenBank/DDBJ databases">
        <title>Updated reference genomes for cyclostephanoid diatoms.</title>
        <authorList>
            <person name="Roberts W.R."/>
            <person name="Alverson A.J."/>
        </authorList>
    </citation>
    <scope>NUCLEOTIDE SEQUENCE [LARGE SCALE GENOMIC DNA]</scope>
    <source>
        <strain evidence="3 4">AJA228-03</strain>
    </source>
</reference>
<comment type="caution">
    <text evidence="3">The sequence shown here is derived from an EMBL/GenBank/DDBJ whole genome shotgun (WGS) entry which is preliminary data.</text>
</comment>
<evidence type="ECO:0000313" key="4">
    <source>
        <dbReference type="Proteomes" id="UP001530377"/>
    </source>
</evidence>
<dbReference type="PROSITE" id="PS50903">
    <property type="entry name" value="RUBREDOXIN_LIKE"/>
    <property type="match status" value="1"/>
</dbReference>
<feature type="domain" description="Rubredoxin-like" evidence="1">
    <location>
        <begin position="1"/>
        <end position="49"/>
    </location>
</feature>
<evidence type="ECO:0000313" key="2">
    <source>
        <dbReference type="EMBL" id="KAL3807062.1"/>
    </source>
</evidence>
<accession>A0ABD3RG21</accession>
<dbReference type="InterPro" id="IPR011011">
    <property type="entry name" value="Znf_FYVE_PHD"/>
</dbReference>
<proteinExistence type="predicted"/>
<dbReference type="InterPro" id="IPR024934">
    <property type="entry name" value="Rubredoxin-like_dom"/>
</dbReference>
<name>A0ABD3RG21_9STRA</name>